<protein>
    <submittedName>
        <fullName evidence="1">Uncharacterized protein</fullName>
    </submittedName>
</protein>
<proteinExistence type="predicted"/>
<dbReference type="Proteomes" id="UP001057279">
    <property type="component" value="Linkage Group LG09"/>
</dbReference>
<comment type="caution">
    <text evidence="1">The sequence shown here is derived from an EMBL/GenBank/DDBJ whole genome shotgun (WGS) entry which is preliminary data.</text>
</comment>
<evidence type="ECO:0000313" key="1">
    <source>
        <dbReference type="EMBL" id="KAI4582165.1"/>
    </source>
</evidence>
<evidence type="ECO:0000313" key="2">
    <source>
        <dbReference type="Proteomes" id="UP001057279"/>
    </source>
</evidence>
<sequence>MPFPLNSQADPARLGSSVGFKRSIGTASLLQKKLQGTRHYLDGRTRALPQQVLKDPTSSMGLFCGFRPSTKTDAVRKYLICLLLRRKERRPKGNKILITLFLRNSERGSFTSQLHLGFYNKIHVQIIKRVHRQQLHVLSSERKLSTGVVKDSNIIKLESEVKKGKEYHPFETESCSFTRCLKTCGYQKVISTRRIFNKKCTESKTYEVECIKSFHMESLRYETKKCFTKKAVTFRGQSEVCRLTLEVQGGSNISPKKPKASALCTDLNRQGTRAALLASFRGGVSCSSYTTQQERRLWGGSSDLRTPPVV</sequence>
<name>A0ACB9UYA3_9CETA</name>
<reference evidence="1" key="1">
    <citation type="submission" date="2022-03" db="EMBL/GenBank/DDBJ databases">
        <title>Genomic analyses of argali, domestic sheep and their hybrids provide insights into chromosomal evolution, heterosis and genetic basis of agronomic traits.</title>
        <authorList>
            <person name="Li M."/>
        </authorList>
    </citation>
    <scope>NUCLEOTIDE SEQUENCE</scope>
    <source>
        <strain evidence="1">F1 hybrid</strain>
    </source>
</reference>
<organism evidence="1 2">
    <name type="scientific">Ovis ammon polii x Ovis aries</name>
    <dbReference type="NCBI Taxonomy" id="2918886"/>
    <lineage>
        <taxon>Eukaryota</taxon>
        <taxon>Metazoa</taxon>
        <taxon>Chordata</taxon>
        <taxon>Craniata</taxon>
        <taxon>Vertebrata</taxon>
        <taxon>Euteleostomi</taxon>
        <taxon>Mammalia</taxon>
        <taxon>Eutheria</taxon>
        <taxon>Laurasiatheria</taxon>
        <taxon>Artiodactyla</taxon>
        <taxon>Ruminantia</taxon>
        <taxon>Pecora</taxon>
        <taxon>Bovidae</taxon>
        <taxon>Caprinae</taxon>
        <taxon>Ovis</taxon>
    </lineage>
</organism>
<keyword evidence="2" id="KW-1185">Reference proteome</keyword>
<dbReference type="EMBL" id="CM043034">
    <property type="protein sequence ID" value="KAI4582165.1"/>
    <property type="molecule type" value="Genomic_DNA"/>
</dbReference>
<gene>
    <name evidence="1" type="ORF">MJG53_009690</name>
</gene>
<accession>A0ACB9UYA3</accession>